<feature type="transmembrane region" description="Helical" evidence="2">
    <location>
        <begin position="119"/>
        <end position="140"/>
    </location>
</feature>
<evidence type="ECO:0000313" key="4">
    <source>
        <dbReference type="Proteomes" id="UP001227317"/>
    </source>
</evidence>
<gene>
    <name evidence="3" type="ORF">QSG27_23765</name>
</gene>
<evidence type="ECO:0000313" key="3">
    <source>
        <dbReference type="EMBL" id="MDQ2105734.1"/>
    </source>
</evidence>
<accession>A0ABU0WNB4</accession>
<feature type="compositionally biased region" description="Low complexity" evidence="1">
    <location>
        <begin position="97"/>
        <end position="107"/>
    </location>
</feature>
<keyword evidence="2" id="KW-0812">Transmembrane</keyword>
<dbReference type="RefSeq" id="WP_306710513.1">
    <property type="nucleotide sequence ID" value="NZ_JAUJFI010000165.1"/>
</dbReference>
<proteinExistence type="predicted"/>
<protein>
    <submittedName>
        <fullName evidence="3">Uncharacterized protein</fullName>
    </submittedName>
</protein>
<feature type="region of interest" description="Disordered" evidence="1">
    <location>
        <begin position="87"/>
        <end position="109"/>
    </location>
</feature>
<dbReference type="Proteomes" id="UP001227317">
    <property type="component" value="Unassembled WGS sequence"/>
</dbReference>
<evidence type="ECO:0000256" key="2">
    <source>
        <dbReference type="SAM" id="Phobius"/>
    </source>
</evidence>
<keyword evidence="4" id="KW-1185">Reference proteome</keyword>
<keyword evidence="2" id="KW-0472">Membrane</keyword>
<organism evidence="3 4">
    <name type="scientific">Azospirillum isscasi</name>
    <dbReference type="NCBI Taxonomy" id="3053926"/>
    <lineage>
        <taxon>Bacteria</taxon>
        <taxon>Pseudomonadati</taxon>
        <taxon>Pseudomonadota</taxon>
        <taxon>Alphaproteobacteria</taxon>
        <taxon>Rhodospirillales</taxon>
        <taxon>Azospirillaceae</taxon>
        <taxon>Azospirillum</taxon>
    </lineage>
</organism>
<dbReference type="EMBL" id="JAUJFI010000165">
    <property type="protein sequence ID" value="MDQ2105734.1"/>
    <property type="molecule type" value="Genomic_DNA"/>
</dbReference>
<reference evidence="3 4" key="1">
    <citation type="submission" date="2023-06" db="EMBL/GenBank/DDBJ databases">
        <title>Azospirillum isscasensis sp.nov, a bacterium isolated from rhizosphere soil of rice.</title>
        <authorList>
            <person name="Wang H."/>
        </authorList>
    </citation>
    <scope>NUCLEOTIDE SEQUENCE [LARGE SCALE GENOMIC DNA]</scope>
    <source>
        <strain evidence="3 4">C340-1</strain>
    </source>
</reference>
<evidence type="ECO:0000256" key="1">
    <source>
        <dbReference type="SAM" id="MobiDB-lite"/>
    </source>
</evidence>
<sequence>MAPVPAGQPTRFAIQKARGKGWKTLEVGEDLEHARARFNLMVRVNPRAYFRLIQLDHNADAGGEGMEFNWKLIELHDPNQAGPNQAVPVGQGRKTVPARPAPRAAAKGARRRERVPLPLRFYAAVVLAGVLIGGVLYLRYGLPGP</sequence>
<comment type="caution">
    <text evidence="3">The sequence shown here is derived from an EMBL/GenBank/DDBJ whole genome shotgun (WGS) entry which is preliminary data.</text>
</comment>
<name>A0ABU0WNB4_9PROT</name>
<keyword evidence="2" id="KW-1133">Transmembrane helix</keyword>